<gene>
    <name evidence="2" type="ORF">JI435_143810</name>
</gene>
<name>A0A7U2F6W8_PHANO</name>
<evidence type="ECO:0000313" key="3">
    <source>
        <dbReference type="Proteomes" id="UP000663193"/>
    </source>
</evidence>
<dbReference type="VEuPathDB" id="FungiDB:JI435_143810"/>
<dbReference type="AlphaFoldDB" id="A0A7U2F6W8"/>
<keyword evidence="3" id="KW-1185">Reference proteome</keyword>
<dbReference type="PANTHER" id="PTHR35041">
    <property type="entry name" value="MEDIATOR OF RNA POLYMERASE II TRANSCRIPTION SUBUNIT 1"/>
    <property type="match status" value="1"/>
</dbReference>
<feature type="transmembrane region" description="Helical" evidence="1">
    <location>
        <begin position="77"/>
        <end position="97"/>
    </location>
</feature>
<dbReference type="EMBL" id="CP069031">
    <property type="protein sequence ID" value="QRC99472.1"/>
    <property type="molecule type" value="Genomic_DNA"/>
</dbReference>
<evidence type="ECO:0000313" key="2">
    <source>
        <dbReference type="EMBL" id="QRC99472.1"/>
    </source>
</evidence>
<organism evidence="2 3">
    <name type="scientific">Phaeosphaeria nodorum (strain SN15 / ATCC MYA-4574 / FGSC 10173)</name>
    <name type="common">Glume blotch fungus</name>
    <name type="synonym">Parastagonospora nodorum</name>
    <dbReference type="NCBI Taxonomy" id="321614"/>
    <lineage>
        <taxon>Eukaryota</taxon>
        <taxon>Fungi</taxon>
        <taxon>Dikarya</taxon>
        <taxon>Ascomycota</taxon>
        <taxon>Pezizomycotina</taxon>
        <taxon>Dothideomycetes</taxon>
        <taxon>Pleosporomycetidae</taxon>
        <taxon>Pleosporales</taxon>
        <taxon>Pleosporineae</taxon>
        <taxon>Phaeosphaeriaceae</taxon>
        <taxon>Parastagonospora</taxon>
    </lineage>
</organism>
<keyword evidence="1" id="KW-0812">Transmembrane</keyword>
<feature type="transmembrane region" description="Helical" evidence="1">
    <location>
        <begin position="170"/>
        <end position="193"/>
    </location>
</feature>
<keyword evidence="1" id="KW-0472">Membrane</keyword>
<feature type="transmembrane region" description="Helical" evidence="1">
    <location>
        <begin position="117"/>
        <end position="145"/>
    </location>
</feature>
<reference evidence="3" key="1">
    <citation type="journal article" date="2021" name="BMC Genomics">
        <title>Chromosome-level genome assembly and manually-curated proteome of model necrotroph Parastagonospora nodorum Sn15 reveals a genome-wide trove of candidate effector homologs, and redundancy of virulence-related functions within an accessory chromosome.</title>
        <authorList>
            <person name="Bertazzoni S."/>
            <person name="Jones D.A.B."/>
            <person name="Phan H.T."/>
            <person name="Tan K.-C."/>
            <person name="Hane J.K."/>
        </authorList>
    </citation>
    <scope>NUCLEOTIDE SEQUENCE [LARGE SCALE GENOMIC DNA]</scope>
    <source>
        <strain evidence="3">SN15 / ATCC MYA-4574 / FGSC 10173)</strain>
    </source>
</reference>
<accession>A0A7U2F6W8</accession>
<keyword evidence="1" id="KW-1133">Transmembrane helix</keyword>
<protein>
    <submittedName>
        <fullName evidence="2">Uncharacterized protein</fullName>
    </submittedName>
</protein>
<sequence length="683" mass="75731">RRYDILPAVGLWLRQLSTLSAMSFTALEHRASIDRVRTAYQGIEQVVDSRGTGVDSQNSVTNKTSFVDVWKRYPSTVALIFAPYLLGYFAAVAHFALYDHLHRKKVNLETSLPQAGVSAIALVLVTIFRLALLSSLGLAFTQILWRRIRSASMTLENIDRLPRLKHDFSIIFHLGIFRVVPTLSMIALLGWLITAGMILPPGSIDIVRESFDDLAEQRVQVFNGSSFGNGTFSSALDNMLATQESWQYLSTRQPVLATAKAALLSGDIVASTRACRQNCSFVTDFQGPSVKCKTLAFNEIVQANLRGDGVYFPPVYSGGWTSARNSSSSTPGWYNPHENDTAPSQATNEGMLYQARTRPDTFFVSQHSLTNARPRLSGERLSYQRATEKLECQLYRSNYTVTTKYVDGLRKVYVVSTFTESLEALWGRDSWKYYPNASLSTAVIPKELNSTIQVINLFALVDGLVQALSGEYYNTTGIDVPGSRPSTSTKIRNGRSRSNQTMIADSVFNLARFALKPADPGFHPTASDLILDLTEARLNSALQNITLSVMYAFDRWHTTTNITQSSEYNIFSFSSRRRLIIPYVASLVLSLPFLCMGLMAMRANGEPGTDTASFMQALVAAAGSERLRSVLAGCREGAWDVPKSVREMRIGYGEVSTRVDGEVRMRRTFGIEDEFGDAKRGAC</sequence>
<dbReference type="PANTHER" id="PTHR35041:SF6">
    <property type="entry name" value="FORMYLMETHIONINE DEFORMYLASE-LIKE PROTEIN-RELATED"/>
    <property type="match status" value="1"/>
</dbReference>
<dbReference type="Proteomes" id="UP000663193">
    <property type="component" value="Chromosome 9"/>
</dbReference>
<feature type="non-terminal residue" evidence="2">
    <location>
        <position position="683"/>
    </location>
</feature>
<feature type="transmembrane region" description="Helical" evidence="1">
    <location>
        <begin position="580"/>
        <end position="601"/>
    </location>
</feature>
<proteinExistence type="predicted"/>
<evidence type="ECO:0000256" key="1">
    <source>
        <dbReference type="SAM" id="Phobius"/>
    </source>
</evidence>
<dbReference type="OrthoDB" id="5322539at2759"/>